<dbReference type="Gene3D" id="3.40.50.980">
    <property type="match status" value="2"/>
</dbReference>
<dbReference type="InterPro" id="IPR000873">
    <property type="entry name" value="AMP-dep_synth/lig_dom"/>
</dbReference>
<evidence type="ECO:0000259" key="2">
    <source>
        <dbReference type="Pfam" id="PF00501"/>
    </source>
</evidence>
<name>A0A1V1NRX0_9BACT</name>
<reference evidence="4" key="1">
    <citation type="submission" date="2012-11" db="EMBL/GenBank/DDBJ databases">
        <authorList>
            <person name="Lucero-Rivera Y.E."/>
            <person name="Tovar-Ramirez D."/>
        </authorList>
    </citation>
    <scope>NUCLEOTIDE SEQUENCE [LARGE SCALE GENOMIC DNA]</scope>
    <source>
        <strain evidence="4">Araruama</strain>
    </source>
</reference>
<dbReference type="GO" id="GO:0043041">
    <property type="term" value="P:amino acid activation for nonribosomal peptide biosynthetic process"/>
    <property type="evidence" value="ECO:0007669"/>
    <property type="project" value="TreeGrafter"/>
</dbReference>
<feature type="non-terminal residue" evidence="3">
    <location>
        <position position="302"/>
    </location>
</feature>
<sequence>VKVRAQRTPDKICIQHKNIQLSYHALHEASDQLAHYLIADCNINPGDYVAICVDKSEWMIISILAILKAGAAYVPMDPTYPRLRIQSIIQNCGCRHMIVDQQISLENNISLIDLRQLQLDNSGQGELNIHITSDHPAYIIHTSGSTGKAKGCLLTHRNVVRLIKNEQHDFDFHEQDVWIMAHSLCFDFSVWEIWGALLYGAKLIIPERTDTQDPALLLQLVKKHHVSILNQTPDAFYQFMEAEMQTDCHDLTNHLRYIIFGGAKLNPGRLKKWVHFYPLQKIKLINMYGITETTVHVTFYKL</sequence>
<dbReference type="PROSITE" id="PS00455">
    <property type="entry name" value="AMP_BINDING"/>
    <property type="match status" value="1"/>
</dbReference>
<dbReference type="Proteomes" id="UP000189670">
    <property type="component" value="Unassembled WGS sequence"/>
</dbReference>
<comment type="cofactor">
    <cofactor evidence="1">
        <name>pantetheine 4'-phosphate</name>
        <dbReference type="ChEBI" id="CHEBI:47942"/>
    </cofactor>
</comment>
<dbReference type="InterPro" id="IPR020845">
    <property type="entry name" value="AMP-binding_CS"/>
</dbReference>
<feature type="non-terminal residue" evidence="3">
    <location>
        <position position="1"/>
    </location>
</feature>
<feature type="domain" description="AMP-dependent synthetase/ligase" evidence="2">
    <location>
        <begin position="3"/>
        <end position="298"/>
    </location>
</feature>
<evidence type="ECO:0000256" key="1">
    <source>
        <dbReference type="ARBA" id="ARBA00001957"/>
    </source>
</evidence>
<organism evidence="3 4">
    <name type="scientific">Candidatus Magnetoglobus multicellularis str. Araruama</name>
    <dbReference type="NCBI Taxonomy" id="890399"/>
    <lineage>
        <taxon>Bacteria</taxon>
        <taxon>Pseudomonadati</taxon>
        <taxon>Thermodesulfobacteriota</taxon>
        <taxon>Desulfobacteria</taxon>
        <taxon>Desulfobacterales</taxon>
        <taxon>Desulfobacteraceae</taxon>
        <taxon>Candidatus Magnetoglobus</taxon>
    </lineage>
</organism>
<protein>
    <recommendedName>
        <fullName evidence="2">AMP-dependent synthetase/ligase domain-containing protein</fullName>
    </recommendedName>
</protein>
<evidence type="ECO:0000313" key="4">
    <source>
        <dbReference type="Proteomes" id="UP000189670"/>
    </source>
</evidence>
<accession>A0A1V1NRX0</accession>
<dbReference type="GO" id="GO:0044550">
    <property type="term" value="P:secondary metabolite biosynthetic process"/>
    <property type="evidence" value="ECO:0007669"/>
    <property type="project" value="TreeGrafter"/>
</dbReference>
<dbReference type="Pfam" id="PF00501">
    <property type="entry name" value="AMP-binding"/>
    <property type="match status" value="1"/>
</dbReference>
<dbReference type="SUPFAM" id="SSF56801">
    <property type="entry name" value="Acetyl-CoA synthetase-like"/>
    <property type="match status" value="1"/>
</dbReference>
<dbReference type="PANTHER" id="PTHR45527">
    <property type="entry name" value="NONRIBOSOMAL PEPTIDE SYNTHETASE"/>
    <property type="match status" value="1"/>
</dbReference>
<dbReference type="PANTHER" id="PTHR45527:SF14">
    <property type="entry name" value="PLIPASTATIN SYNTHASE SUBUNIT B"/>
    <property type="match status" value="1"/>
</dbReference>
<dbReference type="GO" id="GO:0005829">
    <property type="term" value="C:cytosol"/>
    <property type="evidence" value="ECO:0007669"/>
    <property type="project" value="TreeGrafter"/>
</dbReference>
<evidence type="ECO:0000313" key="3">
    <source>
        <dbReference type="EMBL" id="ETR65314.1"/>
    </source>
</evidence>
<dbReference type="FunFam" id="3.40.50.980:FF:000001">
    <property type="entry name" value="Non-ribosomal peptide synthetase"/>
    <property type="match status" value="1"/>
</dbReference>
<dbReference type="AlphaFoldDB" id="A0A1V1NRX0"/>
<dbReference type="GO" id="GO:0031177">
    <property type="term" value="F:phosphopantetheine binding"/>
    <property type="evidence" value="ECO:0007669"/>
    <property type="project" value="TreeGrafter"/>
</dbReference>
<dbReference type="FunFam" id="3.40.50.980:FF:000002">
    <property type="entry name" value="Enterobactin synthetase component F"/>
    <property type="match status" value="1"/>
</dbReference>
<gene>
    <name evidence="3" type="ORF">OMM_14451</name>
</gene>
<dbReference type="EMBL" id="ATBP01002951">
    <property type="protein sequence ID" value="ETR65314.1"/>
    <property type="molecule type" value="Genomic_DNA"/>
</dbReference>
<proteinExistence type="predicted"/>
<comment type="caution">
    <text evidence="3">The sequence shown here is derived from an EMBL/GenBank/DDBJ whole genome shotgun (WGS) entry which is preliminary data.</text>
</comment>